<reference evidence="1 2" key="2">
    <citation type="submission" date="2012-02" db="EMBL/GenBank/DDBJ databases">
        <title>Improved High-Quality Draft sequence of Desulfobacter postgatei 2ac9.</title>
        <authorList>
            <consortium name="US DOE Joint Genome Institute"/>
            <person name="Lucas S."/>
            <person name="Han J."/>
            <person name="Lapidus A."/>
            <person name="Cheng J.-F."/>
            <person name="Goodwin L."/>
            <person name="Pitluck S."/>
            <person name="Peters L."/>
            <person name="Ovchinnikova G."/>
            <person name="Held B."/>
            <person name="Detter J.C."/>
            <person name="Han C."/>
            <person name="Tapia R."/>
            <person name="Land M."/>
            <person name="Hauser L."/>
            <person name="Kyrpides N."/>
            <person name="Ivanova N."/>
            <person name="Pagani I."/>
            <person name="Orellana R."/>
            <person name="Lovley D."/>
            <person name="Woyke T."/>
        </authorList>
    </citation>
    <scope>NUCLEOTIDE SEQUENCE [LARGE SCALE GENOMIC DNA]</scope>
    <source>
        <strain evidence="1 2">2ac9</strain>
    </source>
</reference>
<dbReference type="HOGENOM" id="CLU_2329210_0_0_7"/>
<evidence type="ECO:0000313" key="2">
    <source>
        <dbReference type="Proteomes" id="UP000005778"/>
    </source>
</evidence>
<gene>
    <name evidence="1" type="ORF">DespoDRAFT_02000</name>
</gene>
<dbReference type="RefSeq" id="WP_004073286.1">
    <property type="nucleotide sequence ID" value="NZ_CM001488.1"/>
</dbReference>
<reference evidence="1 2" key="1">
    <citation type="submission" date="2011-09" db="EMBL/GenBank/DDBJ databases">
        <authorList>
            <consortium name="US DOE Joint Genome Institute (JGI-PGF)"/>
            <person name="Lucas S."/>
            <person name="Han J."/>
            <person name="Lapidus A."/>
            <person name="Cheng J.-F."/>
            <person name="Goodwin L."/>
            <person name="Pitluck S."/>
            <person name="Peters L."/>
            <person name="Land M.L."/>
            <person name="Hauser L."/>
            <person name="Orellana R."/>
            <person name="Lovley D."/>
            <person name="Woyke T.J."/>
        </authorList>
    </citation>
    <scope>NUCLEOTIDE SEQUENCE [LARGE SCALE GENOMIC DNA]</scope>
    <source>
        <strain evidence="1 2">2ac9</strain>
    </source>
</reference>
<dbReference type="EMBL" id="CM001488">
    <property type="protein sequence ID" value="EIM63900.1"/>
    <property type="molecule type" value="Genomic_DNA"/>
</dbReference>
<protein>
    <submittedName>
        <fullName evidence="1">Uncharacterized protein</fullName>
    </submittedName>
</protein>
<dbReference type="AlphaFoldDB" id="I5B337"/>
<dbReference type="Proteomes" id="UP000005778">
    <property type="component" value="Chromosome"/>
</dbReference>
<sequence>MDIKSIQGMNAYTANTLTADTADIQNNLKEKQDVKTNTESTQTTQEAFQVNITQQALELQAENTEEPVKQNEEQLFAQQTYQAQPLQGPQGSRIDIFG</sequence>
<proteinExistence type="predicted"/>
<accession>I5B337</accession>
<name>I5B337_9BACT</name>
<organism evidence="1 2">
    <name type="scientific">Desulfobacter postgatei 2ac9</name>
    <dbReference type="NCBI Taxonomy" id="879212"/>
    <lineage>
        <taxon>Bacteria</taxon>
        <taxon>Pseudomonadati</taxon>
        <taxon>Thermodesulfobacteriota</taxon>
        <taxon>Desulfobacteria</taxon>
        <taxon>Desulfobacterales</taxon>
        <taxon>Desulfobacteraceae</taxon>
        <taxon>Desulfobacter</taxon>
    </lineage>
</organism>
<dbReference type="OrthoDB" id="5422553at2"/>
<evidence type="ECO:0000313" key="1">
    <source>
        <dbReference type="EMBL" id="EIM63900.1"/>
    </source>
</evidence>
<keyword evidence="2" id="KW-1185">Reference proteome</keyword>